<evidence type="ECO:0000313" key="3">
    <source>
        <dbReference type="Proteomes" id="UP001485043"/>
    </source>
</evidence>
<feature type="chain" id="PRO_5043912335" evidence="1">
    <location>
        <begin position="17"/>
        <end position="292"/>
    </location>
</feature>
<evidence type="ECO:0000313" key="2">
    <source>
        <dbReference type="EMBL" id="KAK9862710.1"/>
    </source>
</evidence>
<gene>
    <name evidence="2" type="ORF">WJX84_002881</name>
</gene>
<keyword evidence="3" id="KW-1185">Reference proteome</keyword>
<organism evidence="2 3">
    <name type="scientific">Apatococcus fuscideae</name>
    <dbReference type="NCBI Taxonomy" id="2026836"/>
    <lineage>
        <taxon>Eukaryota</taxon>
        <taxon>Viridiplantae</taxon>
        <taxon>Chlorophyta</taxon>
        <taxon>core chlorophytes</taxon>
        <taxon>Trebouxiophyceae</taxon>
        <taxon>Chlorellales</taxon>
        <taxon>Chlorellaceae</taxon>
        <taxon>Apatococcus</taxon>
    </lineage>
</organism>
<sequence length="292" mass="31894">MQLILFWAALCSKAQAARSTARLIGGSVAAQGSSSTTVRPSAFQREVEVHACSRTGPTPPPSESFEKEVQRRGGAFGPQKGNQKQLFGVVDYSKLSNWLKLRYSAKITDKLALETGLDIAPFRGFSVQPGWALHYELTPRGRHIGALRLNTQGVFLRKGFSYHKDDVGGARLNLTGGYRFNGQPHIGVDVDQIEPPSVIAAGAAALFALGRPLTASRSLPKVNLDEQYDNVGRIGRVIATGEGVGGVHRRGKKVMVLPRQANLVLRLSQDLRGHTKEAREEADHQFNKLRHK</sequence>
<reference evidence="2 3" key="1">
    <citation type="journal article" date="2024" name="Nat. Commun.">
        <title>Phylogenomics reveals the evolutionary origins of lichenization in chlorophyte algae.</title>
        <authorList>
            <person name="Puginier C."/>
            <person name="Libourel C."/>
            <person name="Otte J."/>
            <person name="Skaloud P."/>
            <person name="Haon M."/>
            <person name="Grisel S."/>
            <person name="Petersen M."/>
            <person name="Berrin J.G."/>
            <person name="Delaux P.M."/>
            <person name="Dal Grande F."/>
            <person name="Keller J."/>
        </authorList>
    </citation>
    <scope>NUCLEOTIDE SEQUENCE [LARGE SCALE GENOMIC DNA]</scope>
    <source>
        <strain evidence="2 3">SAG 2523</strain>
    </source>
</reference>
<comment type="caution">
    <text evidence="2">The sequence shown here is derived from an EMBL/GenBank/DDBJ whole genome shotgun (WGS) entry which is preliminary data.</text>
</comment>
<dbReference type="AlphaFoldDB" id="A0AAW1T083"/>
<dbReference type="EMBL" id="JALJOV010000566">
    <property type="protein sequence ID" value="KAK9862710.1"/>
    <property type="molecule type" value="Genomic_DNA"/>
</dbReference>
<dbReference type="Proteomes" id="UP001485043">
    <property type="component" value="Unassembled WGS sequence"/>
</dbReference>
<keyword evidence="1" id="KW-0732">Signal</keyword>
<name>A0AAW1T083_9CHLO</name>
<feature type="signal peptide" evidence="1">
    <location>
        <begin position="1"/>
        <end position="16"/>
    </location>
</feature>
<accession>A0AAW1T083</accession>
<protein>
    <submittedName>
        <fullName evidence="2">Uncharacterized protein</fullName>
    </submittedName>
</protein>
<proteinExistence type="predicted"/>
<evidence type="ECO:0000256" key="1">
    <source>
        <dbReference type="SAM" id="SignalP"/>
    </source>
</evidence>